<feature type="region of interest" description="Disordered" evidence="1">
    <location>
        <begin position="2071"/>
        <end position="2106"/>
    </location>
</feature>
<organism evidence="2 3">
    <name type="scientific">Pythium oligandrum</name>
    <name type="common">Mycoparasitic fungus</name>
    <dbReference type="NCBI Taxonomy" id="41045"/>
    <lineage>
        <taxon>Eukaryota</taxon>
        <taxon>Sar</taxon>
        <taxon>Stramenopiles</taxon>
        <taxon>Oomycota</taxon>
        <taxon>Peronosporomycetes</taxon>
        <taxon>Pythiales</taxon>
        <taxon>Pythiaceae</taxon>
        <taxon>Pythium</taxon>
    </lineage>
</organism>
<proteinExistence type="predicted"/>
<evidence type="ECO:0000256" key="1">
    <source>
        <dbReference type="SAM" id="MobiDB-lite"/>
    </source>
</evidence>
<dbReference type="SUPFAM" id="SSF47473">
    <property type="entry name" value="EF-hand"/>
    <property type="match status" value="1"/>
</dbReference>
<accession>A0A8K1CJA2</accession>
<dbReference type="PANTHER" id="PTHR37031">
    <property type="entry name" value="METALLOPHOSPHATASE BINDING DOMAIN PROTEIN"/>
    <property type="match status" value="1"/>
</dbReference>
<gene>
    <name evidence="2" type="ORF">Poli38472_002702</name>
</gene>
<feature type="compositionally biased region" description="Basic and acidic residues" evidence="1">
    <location>
        <begin position="2127"/>
        <end position="2189"/>
    </location>
</feature>
<name>A0A8K1CJA2_PYTOL</name>
<feature type="compositionally biased region" description="Basic residues" evidence="1">
    <location>
        <begin position="2190"/>
        <end position="2205"/>
    </location>
</feature>
<dbReference type="InterPro" id="IPR011992">
    <property type="entry name" value="EF-hand-dom_pair"/>
</dbReference>
<dbReference type="Gene3D" id="1.10.238.10">
    <property type="entry name" value="EF-hand"/>
    <property type="match status" value="1"/>
</dbReference>
<dbReference type="OrthoDB" id="2419400at2759"/>
<dbReference type="Proteomes" id="UP000794436">
    <property type="component" value="Unassembled WGS sequence"/>
</dbReference>
<comment type="caution">
    <text evidence="2">The sequence shown here is derived from an EMBL/GenBank/DDBJ whole genome shotgun (WGS) entry which is preliminary data.</text>
</comment>
<feature type="compositionally biased region" description="Basic and acidic residues" evidence="1">
    <location>
        <begin position="1572"/>
        <end position="1595"/>
    </location>
</feature>
<feature type="region of interest" description="Disordered" evidence="1">
    <location>
        <begin position="2127"/>
        <end position="2205"/>
    </location>
</feature>
<dbReference type="PANTHER" id="PTHR37031:SF2">
    <property type="entry name" value="PHOD-LIKE PHOSPHATASE METALLOPHOSPHATASE DOMAIN-CONTAINING PROTEIN"/>
    <property type="match status" value="1"/>
</dbReference>
<sequence>MEMENEMTTVDGTMDAVDEWTVLERVRTLHETVDVARLERILAVYRQWINPGGVDGGFALTREEIACVFDYPAQEEHVDFVLRVFGNEQGATRVDLLTLLITVVCLARGTVEDKARLVFKLVDFDVEDEIVVDELAMVIALCSDGLTRLGVWRAKLVDLDARAMAYEAFDFVGIDEYDKMNFNMFLKWLVFHPRPQALFERLQCLLSTTQIVASLRKSLEEERQKREEKPVELDVRHYESRSVLDHQTRSLEQASICVTVGPIVSDVSSSAAKFRLESNDQGFISCVLTDRLTNQQHTVAFRTQPNRPSTCVVLGLDPGRLYEAELTGVTNPCKMLIQTPFLSAPSIRILVISDDIYTNGSIEARRTPSLLTDTSITGAALRHISANDYGLLSHDMTLRMGATVAFASQLHRVYEMYQSSMASAVENLEQAVRQCIRQQFAVPDNQALLYHGAQIFSGVGLLRRLIANGAPRQFLLHVAQIVSEYEQPLNTGVTKRSAADRYLRRIPGVTFVLLDTTENAINSGSSTFVQWHEDLLKGTQWDTLAQTLEIASSSAVPPTQVVILCDAPFVWPYCATRPQHQGGGKRSDIVGSVVDNPWSFYPDELRRILRLFFGSMARNPLLRVVLLCCGKIATRTLITEEASKLCIEQLTMGHVSSIEADNGATVYRPDLVSSVLGDAYTISSQAPVLLTTVSQYSTLDIIPHPLGPRCEHAFYSSGRPHARIIVGPIIGRVTSRSARILIEVDQRTERVICTLTSVSTAHVVSAESEVDAFSPTIFKVDGLQPDSRYIISFEGVQTPSGGILGTVETPAILPLTAEWLVFHHNNIRSFLPPSDSQSDKRASSWSRILTPGMRYYNAQAASETAVMNGDTLGNAKDIADPGFNPWFHAGWSCMSDPFKHPHIAVHLGGQVDMKTAFLSDELIPIITQLCDSNVTEIAKNELLKIVRFRMQEVYRVTWGTPPMKELLGCTSSVMLLNEELDLFFSPLRLKKLLQSQGNSTAPFREAQIVEVAARLRQMAFELWQLYQNQLWVDVNEADLANIRKNSSKFAYYSTLGISRLVFMNITDELRELLSTNPRAKDPNDHKKPPSELMPPLALATTTEAEPHVGLFSNATWKLLDEALGIFGDGDRPKDYQMKLKAAAKMKQIAVMTSVDLVDVVTRFPTLRNDMVRLLERLFTWKMESRSDRKASLICSSDVFNTTTFVVRDEKVNELVTLTRLGSISEPRDLLPPSGKTPKSGKPAVIKGYFSKRFTYQNEPLPLVVSVNKATALLAPLVCRTYAGFRFLSDYRRGVLREHLYFFPPRVAARAVVGPVVGRMTRNEALPVNSGDDISVSFSVPILLEVDTYARVTCVVTDSLMNGDIRVSQDLPSGNPTIFPIHGLQSQRRYVYRFEGISNSEMYRGSFHTPSADPQSLNLVAVSSNFPTHMEESQDSLWVALHDRIKVPWCGIDAVLHLGGQVPLHEAATECVHWTRRELEKDRFQGRALVQACELEHEIRKKLRRRFQQEYHLCWGLPCIRDILAQASNWFIREVVREVVDDYQAVLMTTLRPKLVVEEQEMEQKALAIPQEMADKLEAPRKTQTETDDGKERSSEPLDGSEVDGQPSPNVPSADNEEKDQEEDDVEPHEGGDGGSQVSGGVFWQHGEIGVFICDTRNVPNGDAITCNGRLPRSLSALEHPMIGERQWQQLESGLRKKRLLVFVLCAELPLILTNAAYTEKLRDDVRPGAAQESEKSGRWKLYDHLHPHQHWVACKRQLEQLLLLLFKWKAKRSGRDIVILSGGMRVGIETVLMDKETKMSLRNFTVGPVTGTVEAFEYPTSGIACPTFIGGAKDDHFTFSHSLIPSKNYVLIQAGVAKEALPKAKPKGSKAQASPGEGQVVRSARIVGEFVTADARTLDTLHPLKRFQRFPPWWNGYVPMGKAVFWDDTIVLKSVTDTTMISIRDYLHQDRLFSGALEVFYEKYQFAETARMEELRSRHLQHFDMKESLVAVLSDVWKALPEARRQQLAYFLDPFVFDMLMTHTAPELFARQEPIELEHFCRVIREFVFNAAMLRLAAETQRDDERAARIRAKEEAKQRKEQEKLEKERQGTAAAEEKRRMDELMRSNPEEYAKIVLEREEAAKREADAKKQEKLERKKAERLQELEEEQAIAKEQKRLDKLAERDPDEYNRRHKALETRIQRIQDKKQQRAMHKARKHREHDDA</sequence>
<feature type="compositionally biased region" description="Acidic residues" evidence="1">
    <location>
        <begin position="1614"/>
        <end position="1626"/>
    </location>
</feature>
<evidence type="ECO:0000313" key="2">
    <source>
        <dbReference type="EMBL" id="TMW63761.1"/>
    </source>
</evidence>
<keyword evidence="3" id="KW-1185">Reference proteome</keyword>
<feature type="region of interest" description="Disordered" evidence="1">
    <location>
        <begin position="1568"/>
        <end position="1639"/>
    </location>
</feature>
<reference evidence="2" key="1">
    <citation type="submission" date="2019-03" db="EMBL/GenBank/DDBJ databases">
        <title>Long read genome sequence of the mycoparasitic Pythium oligandrum ATCC 38472 isolated from sugarbeet rhizosphere.</title>
        <authorList>
            <person name="Gaulin E."/>
        </authorList>
    </citation>
    <scope>NUCLEOTIDE SEQUENCE</scope>
    <source>
        <strain evidence="2">ATCC 38472_TT</strain>
    </source>
</reference>
<dbReference type="EMBL" id="SPLM01000072">
    <property type="protein sequence ID" value="TMW63761.1"/>
    <property type="molecule type" value="Genomic_DNA"/>
</dbReference>
<evidence type="ECO:0000313" key="3">
    <source>
        <dbReference type="Proteomes" id="UP000794436"/>
    </source>
</evidence>
<protein>
    <submittedName>
        <fullName evidence="2">Uncharacterized protein</fullName>
    </submittedName>
</protein>